<dbReference type="AlphaFoldDB" id="A0A9R1VTF9"/>
<name>A0A9R1VTF9_LACSA</name>
<dbReference type="EMBL" id="NBSK02000004">
    <property type="protein sequence ID" value="KAJ0210266.1"/>
    <property type="molecule type" value="Genomic_DNA"/>
</dbReference>
<evidence type="ECO:0000313" key="2">
    <source>
        <dbReference type="Proteomes" id="UP000235145"/>
    </source>
</evidence>
<evidence type="ECO:0000313" key="1">
    <source>
        <dbReference type="EMBL" id="KAJ0210266.1"/>
    </source>
</evidence>
<proteinExistence type="predicted"/>
<dbReference type="Proteomes" id="UP000235145">
    <property type="component" value="Unassembled WGS sequence"/>
</dbReference>
<organism evidence="1 2">
    <name type="scientific">Lactuca sativa</name>
    <name type="common">Garden lettuce</name>
    <dbReference type="NCBI Taxonomy" id="4236"/>
    <lineage>
        <taxon>Eukaryota</taxon>
        <taxon>Viridiplantae</taxon>
        <taxon>Streptophyta</taxon>
        <taxon>Embryophyta</taxon>
        <taxon>Tracheophyta</taxon>
        <taxon>Spermatophyta</taxon>
        <taxon>Magnoliopsida</taxon>
        <taxon>eudicotyledons</taxon>
        <taxon>Gunneridae</taxon>
        <taxon>Pentapetalae</taxon>
        <taxon>asterids</taxon>
        <taxon>campanulids</taxon>
        <taxon>Asterales</taxon>
        <taxon>Asteraceae</taxon>
        <taxon>Cichorioideae</taxon>
        <taxon>Cichorieae</taxon>
        <taxon>Lactucinae</taxon>
        <taxon>Lactuca</taxon>
    </lineage>
</organism>
<sequence>MEMYNKQEKRWLNLDVKVRTTIMMTTLSSIFEKENSLDDEGMCLMTHIIKSHSETSIDNAGTLDADSSQAVAESNIEWNATSAY</sequence>
<keyword evidence="2" id="KW-1185">Reference proteome</keyword>
<comment type="caution">
    <text evidence="1">The sequence shown here is derived from an EMBL/GenBank/DDBJ whole genome shotgun (WGS) entry which is preliminary data.</text>
</comment>
<gene>
    <name evidence="1" type="ORF">LSAT_V11C400180620</name>
</gene>
<reference evidence="1 2" key="1">
    <citation type="journal article" date="2017" name="Nat. Commun.">
        <title>Genome assembly with in vitro proximity ligation data and whole-genome triplication in lettuce.</title>
        <authorList>
            <person name="Reyes-Chin-Wo S."/>
            <person name="Wang Z."/>
            <person name="Yang X."/>
            <person name="Kozik A."/>
            <person name="Arikit S."/>
            <person name="Song C."/>
            <person name="Xia L."/>
            <person name="Froenicke L."/>
            <person name="Lavelle D.O."/>
            <person name="Truco M.J."/>
            <person name="Xia R."/>
            <person name="Zhu S."/>
            <person name="Xu C."/>
            <person name="Xu H."/>
            <person name="Xu X."/>
            <person name="Cox K."/>
            <person name="Korf I."/>
            <person name="Meyers B.C."/>
            <person name="Michelmore R.W."/>
        </authorList>
    </citation>
    <scope>NUCLEOTIDE SEQUENCE [LARGE SCALE GENOMIC DNA]</scope>
    <source>
        <strain evidence="2">cv. Salinas</strain>
        <tissue evidence="1">Seedlings</tissue>
    </source>
</reference>
<accession>A0A9R1VTF9</accession>
<protein>
    <submittedName>
        <fullName evidence="1">Uncharacterized protein</fullName>
    </submittedName>
</protein>